<gene>
    <name evidence="1" type="ORF">DOK76_00660</name>
</gene>
<organism evidence="1 2">
    <name type="scientific">Candidatus Vagococcus giribetii</name>
    <dbReference type="NCBI Taxonomy" id="2230876"/>
    <lineage>
        <taxon>Bacteria</taxon>
        <taxon>Bacillati</taxon>
        <taxon>Bacillota</taxon>
        <taxon>Bacilli</taxon>
        <taxon>Lactobacillales</taxon>
        <taxon>Enterococcaceae</taxon>
        <taxon>Vagococcus</taxon>
    </lineage>
</organism>
<proteinExistence type="predicted"/>
<evidence type="ECO:0000313" key="2">
    <source>
        <dbReference type="Proteomes" id="UP000664857"/>
    </source>
</evidence>
<sequence>MNKLMQNQVERQNVLNNRFAIKEAEKQFNLKGIEMNGIVYYTRQQIADFFEVDIRTIERLSNDNKEELEKNDLKVLRGKELKEFREKANRQATDIDVGRLVTNLSVSSFRTLINYAMLLTNSEKARSVRSTILDIVIDVMNSKVGGNTKYINQRDEDYVQSVYINENYRKKYTDALNNYLDMGNVKYAIYTDKIYQKIFKERARDYKKILKLEKNDRVRETMYSEIIDLVSSYENGLSEMMQAKYIEKGNVKLTSSELDQMIDEFSTMPLWEPLIKKARMKMASRDFAFRNAKHLPLEEYIAPIDEGEYERFIGEKSMELSKRLSMMQDTFDRLKDK</sequence>
<accession>A0ABS3HP84</accession>
<keyword evidence="1" id="KW-0238">DNA-binding</keyword>
<reference evidence="1 2" key="1">
    <citation type="submission" date="2021-03" db="EMBL/GenBank/DDBJ databases">
        <title>Enterococcal diversity collection.</title>
        <authorList>
            <person name="Gilmore M.S."/>
            <person name="Schwartzman J."/>
            <person name="Van Tyne D."/>
            <person name="Martin M."/>
            <person name="Earl A.M."/>
            <person name="Manson A.L."/>
            <person name="Straub T."/>
            <person name="Salamzade R."/>
            <person name="Saavedra J."/>
            <person name="Lebreton F."/>
            <person name="Prichula J."/>
            <person name="Schaufler K."/>
            <person name="Gaca A."/>
            <person name="Sgardioli B."/>
            <person name="Wagenaar J."/>
            <person name="Strong T."/>
        </authorList>
    </citation>
    <scope>NUCLEOTIDE SEQUENCE [LARGE SCALE GENOMIC DNA]</scope>
    <source>
        <strain evidence="1 2">DIV0080</strain>
    </source>
</reference>
<dbReference type="Proteomes" id="UP000664857">
    <property type="component" value="Unassembled WGS sequence"/>
</dbReference>
<dbReference type="GO" id="GO:0003677">
    <property type="term" value="F:DNA binding"/>
    <property type="evidence" value="ECO:0007669"/>
    <property type="project" value="UniProtKB-KW"/>
</dbReference>
<protein>
    <submittedName>
        <fullName evidence="1">DNA-binding protein</fullName>
    </submittedName>
</protein>
<name>A0ABS3HP84_9ENTE</name>
<keyword evidence="2" id="KW-1185">Reference proteome</keyword>
<evidence type="ECO:0000313" key="1">
    <source>
        <dbReference type="EMBL" id="MBO0475557.1"/>
    </source>
</evidence>
<dbReference type="EMBL" id="JAFLVX010000003">
    <property type="protein sequence ID" value="MBO0475557.1"/>
    <property type="molecule type" value="Genomic_DNA"/>
</dbReference>
<comment type="caution">
    <text evidence="1">The sequence shown here is derived from an EMBL/GenBank/DDBJ whole genome shotgun (WGS) entry which is preliminary data.</text>
</comment>
<dbReference type="RefSeq" id="WP_206964190.1">
    <property type="nucleotide sequence ID" value="NZ_JAFLVX010000003.1"/>
</dbReference>